<dbReference type="SUPFAM" id="SSF55961">
    <property type="entry name" value="Bet v1-like"/>
    <property type="match status" value="1"/>
</dbReference>
<feature type="compositionally biased region" description="Polar residues" evidence="1">
    <location>
        <begin position="259"/>
        <end position="272"/>
    </location>
</feature>
<dbReference type="OrthoDB" id="10053061at2759"/>
<reference evidence="3 4" key="1">
    <citation type="journal article" date="2018" name="Sci. Rep.">
        <title>Genomic signatures of local adaptation to the degree of environmental predictability in rotifers.</title>
        <authorList>
            <person name="Franch-Gras L."/>
            <person name="Hahn C."/>
            <person name="Garcia-Roger E.M."/>
            <person name="Carmona M.J."/>
            <person name="Serra M."/>
            <person name="Gomez A."/>
        </authorList>
    </citation>
    <scope>NUCLEOTIDE SEQUENCE [LARGE SCALE GENOMIC DNA]</scope>
    <source>
        <strain evidence="3">HYR1</strain>
    </source>
</reference>
<keyword evidence="4" id="KW-1185">Reference proteome</keyword>
<dbReference type="FunFam" id="3.30.530.20:FF:000028">
    <property type="entry name" value="Phosphatidylinositol transfer protein 5"/>
    <property type="match status" value="1"/>
</dbReference>
<dbReference type="InterPro" id="IPR023393">
    <property type="entry name" value="START-like_dom_sf"/>
</dbReference>
<name>A0A3M7SFU0_BRAPC</name>
<dbReference type="InterPro" id="IPR055261">
    <property type="entry name" value="PI_transfer_N"/>
</dbReference>
<comment type="caution">
    <text evidence="3">The sequence shown here is derived from an EMBL/GenBank/DDBJ whole genome shotgun (WGS) entry which is preliminary data.</text>
</comment>
<dbReference type="Proteomes" id="UP000276133">
    <property type="component" value="Unassembled WGS sequence"/>
</dbReference>
<accession>A0A3M7SFU0</accession>
<dbReference type="PANTHER" id="PTHR10658:SF54">
    <property type="entry name" value="CYTOPLASMIC PHOSPHATIDYLINOSITOL TRANSFER PROTEIN 1"/>
    <property type="match status" value="1"/>
</dbReference>
<dbReference type="InterPro" id="IPR001666">
    <property type="entry name" value="PI_transfer"/>
</dbReference>
<dbReference type="GO" id="GO:0071944">
    <property type="term" value="C:cell periphery"/>
    <property type="evidence" value="ECO:0007669"/>
    <property type="project" value="UniProtKB-ARBA"/>
</dbReference>
<proteinExistence type="predicted"/>
<dbReference type="GO" id="GO:0005737">
    <property type="term" value="C:cytoplasm"/>
    <property type="evidence" value="ECO:0007669"/>
    <property type="project" value="UniProtKB-ARBA"/>
</dbReference>
<dbReference type="EMBL" id="REGN01001442">
    <property type="protein sequence ID" value="RNA34632.1"/>
    <property type="molecule type" value="Genomic_DNA"/>
</dbReference>
<evidence type="ECO:0000259" key="2">
    <source>
        <dbReference type="Pfam" id="PF02121"/>
    </source>
</evidence>
<dbReference type="Gene3D" id="3.30.530.20">
    <property type="match status" value="1"/>
</dbReference>
<evidence type="ECO:0000256" key="1">
    <source>
        <dbReference type="SAM" id="MobiDB-lite"/>
    </source>
</evidence>
<dbReference type="GO" id="GO:0035091">
    <property type="term" value="F:phosphatidylinositol binding"/>
    <property type="evidence" value="ECO:0007669"/>
    <property type="project" value="TreeGrafter"/>
</dbReference>
<sequence>MHLVEYRICLPFTVEEYKRAQLYMIARHCHQESENGEGVEVAKYEQCEDPVHGKGHFTEKRIYLYNKLPVWMQSILPNIFYIEEKSWNYYPYTVTEYNCSFLPKFHITVETKYEDNDGHTENSHNLPSEELNMRTIDHIDISTDQVSEHKYKENEDPSKVIIKKTNPTRGPLKEGWIKECKQKNIPIMCSYKIVKTKFEVWGFQTKVESWAQRAIRDILLLAHRQAFCWIDEWYDMTYEDIVKFERNTYEKTNDKVLKNSKQTSKADSNADNQKNEKGESDFD</sequence>
<feature type="domain" description="Phosphatidylinositol transfer protein N-terminal" evidence="2">
    <location>
        <begin position="1"/>
        <end position="249"/>
    </location>
</feature>
<evidence type="ECO:0000313" key="3">
    <source>
        <dbReference type="EMBL" id="RNA34632.1"/>
    </source>
</evidence>
<dbReference type="Pfam" id="PF02121">
    <property type="entry name" value="IP_trans"/>
    <property type="match status" value="1"/>
</dbReference>
<evidence type="ECO:0000313" key="4">
    <source>
        <dbReference type="Proteomes" id="UP000276133"/>
    </source>
</evidence>
<gene>
    <name evidence="3" type="ORF">BpHYR1_046306</name>
</gene>
<dbReference type="GO" id="GO:0008526">
    <property type="term" value="F:phosphatidylinositol transfer activity"/>
    <property type="evidence" value="ECO:0007669"/>
    <property type="project" value="TreeGrafter"/>
</dbReference>
<dbReference type="STRING" id="10195.A0A3M7SFU0"/>
<feature type="region of interest" description="Disordered" evidence="1">
    <location>
        <begin position="255"/>
        <end position="283"/>
    </location>
</feature>
<dbReference type="PANTHER" id="PTHR10658">
    <property type="entry name" value="PHOSPHATIDYLINOSITOL TRANSFER PROTEIN"/>
    <property type="match status" value="1"/>
</dbReference>
<organism evidence="3 4">
    <name type="scientific">Brachionus plicatilis</name>
    <name type="common">Marine rotifer</name>
    <name type="synonym">Brachionus muelleri</name>
    <dbReference type="NCBI Taxonomy" id="10195"/>
    <lineage>
        <taxon>Eukaryota</taxon>
        <taxon>Metazoa</taxon>
        <taxon>Spiralia</taxon>
        <taxon>Gnathifera</taxon>
        <taxon>Rotifera</taxon>
        <taxon>Eurotatoria</taxon>
        <taxon>Monogononta</taxon>
        <taxon>Pseudotrocha</taxon>
        <taxon>Ploima</taxon>
        <taxon>Brachionidae</taxon>
        <taxon>Brachionus</taxon>
    </lineage>
</organism>
<protein>
    <submittedName>
        <fullName evidence="3">Cytoplasmic phosphatidylinositol transfer 1</fullName>
    </submittedName>
</protein>
<dbReference type="AlphaFoldDB" id="A0A3M7SFU0"/>
<feature type="compositionally biased region" description="Basic and acidic residues" evidence="1">
    <location>
        <begin position="273"/>
        <end position="283"/>
    </location>
</feature>
<dbReference type="PRINTS" id="PR00391">
    <property type="entry name" value="PITRANSFER"/>
</dbReference>